<keyword evidence="1" id="KW-0472">Membrane</keyword>
<dbReference type="PANTHER" id="PTHR35335">
    <property type="entry name" value="UPF0716 PROTEIN FXSA"/>
    <property type="match status" value="1"/>
</dbReference>
<dbReference type="NCBIfam" id="NF008528">
    <property type="entry name" value="PRK11463.1-2"/>
    <property type="match status" value="1"/>
</dbReference>
<feature type="transmembrane region" description="Helical" evidence="1">
    <location>
        <begin position="66"/>
        <end position="87"/>
    </location>
</feature>
<proteinExistence type="predicted"/>
<sequence>MIVALFLFVTVPLVELFLLIEVGKGIGALYTIALCLLTAAIGTALLRQQGLQTLARARLNLDRGTLPAIELIEGVALAVGGVLLLTPGFVTDAIGFACLLPFTRHWFVQIVLRRIKAQRGAVDRVTIEGDYERRDPPRD</sequence>
<dbReference type="AlphaFoldDB" id="A0A6N7QPM6"/>
<accession>A0A6N7QPM6</accession>
<dbReference type="RefSeq" id="WP_369691881.1">
    <property type="nucleotide sequence ID" value="NZ_WJPP01000001.1"/>
</dbReference>
<gene>
    <name evidence="2" type="ORF">GH984_01205</name>
</gene>
<name>A0A6N7QPM6_9GAMM</name>
<dbReference type="InterPro" id="IPR007313">
    <property type="entry name" value="FxsA"/>
</dbReference>
<keyword evidence="1" id="KW-1133">Transmembrane helix</keyword>
<evidence type="ECO:0000256" key="1">
    <source>
        <dbReference type="SAM" id="Phobius"/>
    </source>
</evidence>
<keyword evidence="1" id="KW-0812">Transmembrane</keyword>
<comment type="caution">
    <text evidence="2">The sequence shown here is derived from an EMBL/GenBank/DDBJ whole genome shotgun (WGS) entry which is preliminary data.</text>
</comment>
<dbReference type="GO" id="GO:0016020">
    <property type="term" value="C:membrane"/>
    <property type="evidence" value="ECO:0007669"/>
    <property type="project" value="InterPro"/>
</dbReference>
<dbReference type="Pfam" id="PF04186">
    <property type="entry name" value="FxsA"/>
    <property type="match status" value="1"/>
</dbReference>
<organism evidence="2 3">
    <name type="scientific">Spiribacter salilacus</name>
    <dbReference type="NCBI Taxonomy" id="2664894"/>
    <lineage>
        <taxon>Bacteria</taxon>
        <taxon>Pseudomonadati</taxon>
        <taxon>Pseudomonadota</taxon>
        <taxon>Gammaproteobacteria</taxon>
        <taxon>Chromatiales</taxon>
        <taxon>Ectothiorhodospiraceae</taxon>
        <taxon>Spiribacter</taxon>
    </lineage>
</organism>
<dbReference type="PANTHER" id="PTHR35335:SF1">
    <property type="entry name" value="UPF0716 PROTEIN FXSA"/>
    <property type="match status" value="1"/>
</dbReference>
<evidence type="ECO:0000313" key="2">
    <source>
        <dbReference type="EMBL" id="MRH77329.1"/>
    </source>
</evidence>
<keyword evidence="3" id="KW-1185">Reference proteome</keyword>
<dbReference type="EMBL" id="WJPP01000001">
    <property type="protein sequence ID" value="MRH77329.1"/>
    <property type="molecule type" value="Genomic_DNA"/>
</dbReference>
<protein>
    <submittedName>
        <fullName evidence="2">Exlusion protein FxsA</fullName>
    </submittedName>
</protein>
<feature type="transmembrane region" description="Helical" evidence="1">
    <location>
        <begin position="26"/>
        <end position="46"/>
    </location>
</feature>
<evidence type="ECO:0000313" key="3">
    <source>
        <dbReference type="Proteomes" id="UP000433788"/>
    </source>
</evidence>
<reference evidence="2 3" key="1">
    <citation type="submission" date="2019-11" db="EMBL/GenBank/DDBJ databases">
        <authorList>
            <person name="Zhang X.Y."/>
        </authorList>
    </citation>
    <scope>NUCLEOTIDE SEQUENCE [LARGE SCALE GENOMIC DNA]</scope>
    <source>
        <strain evidence="2 3">C176</strain>
    </source>
</reference>
<dbReference type="Proteomes" id="UP000433788">
    <property type="component" value="Unassembled WGS sequence"/>
</dbReference>